<keyword evidence="3" id="KW-1185">Reference proteome</keyword>
<accession>Q3IH62</accession>
<name>Q3IH62_PSET1</name>
<dbReference type="Proteomes" id="UP000006843">
    <property type="component" value="Chromosome I"/>
</dbReference>
<gene>
    <name evidence="2" type="ordered locus">PSHAa1741</name>
</gene>
<dbReference type="EMBL" id="CR954246">
    <property type="protein sequence ID" value="CAI86813.1"/>
    <property type="molecule type" value="Genomic_DNA"/>
</dbReference>
<dbReference type="AlphaFoldDB" id="Q3IH62"/>
<sequence length="50" mass="5717">MSRLTRLLHGCKAKITHKQLSSPLEVKLALILFFAPPYYSLITHTLINHT</sequence>
<keyword evidence="1" id="KW-0472">Membrane</keyword>
<protein>
    <submittedName>
        <fullName evidence="2">Orphan protein</fullName>
    </submittedName>
</protein>
<reference evidence="2 3" key="1">
    <citation type="journal article" date="2005" name="Genome Res.">
        <title>Coping with cold: the genome of the versatile marine Antarctica bacterium Pseudoalteromonas haloplanktis TAC125.</title>
        <authorList>
            <person name="Medigue C."/>
            <person name="Krin E."/>
            <person name="Pascal G."/>
            <person name="Barbe V."/>
            <person name="Bernsel A."/>
            <person name="Bertin P."/>
            <person name="Cheung F."/>
            <person name="Cruveiller S."/>
            <person name="Damico S."/>
            <person name="Duilio A."/>
            <person name="Fang G."/>
            <person name="Feller G."/>
            <person name="Mangenot S."/>
            <person name="Marino G."/>
            <person name="Nilsson J."/>
            <person name="Parilli E."/>
            <person name="Rocha E."/>
            <person name="Rouy Z."/>
            <person name="Sekowska A."/>
            <person name="Tutino M.L."/>
            <person name="Vallenet D."/>
            <person name="von Heijne G."/>
            <person name="Danchin A."/>
        </authorList>
    </citation>
    <scope>NUCLEOTIDE SEQUENCE [LARGE SCALE GENOMIC DNA]</scope>
    <source>
        <strain evidence="3">TAC 125</strain>
    </source>
</reference>
<organism evidence="2 3">
    <name type="scientific">Pseudoalteromonas translucida (strain TAC 125)</name>
    <dbReference type="NCBI Taxonomy" id="326442"/>
    <lineage>
        <taxon>Bacteria</taxon>
        <taxon>Pseudomonadati</taxon>
        <taxon>Pseudomonadota</taxon>
        <taxon>Gammaproteobacteria</taxon>
        <taxon>Alteromonadales</taxon>
        <taxon>Pseudoalteromonadaceae</taxon>
        <taxon>Pseudoalteromonas</taxon>
    </lineage>
</organism>
<proteinExistence type="predicted"/>
<dbReference type="KEGG" id="pha:PSHAa1741"/>
<evidence type="ECO:0000313" key="2">
    <source>
        <dbReference type="EMBL" id="CAI86813.1"/>
    </source>
</evidence>
<keyword evidence="1" id="KW-1133">Transmembrane helix</keyword>
<evidence type="ECO:0000313" key="3">
    <source>
        <dbReference type="Proteomes" id="UP000006843"/>
    </source>
</evidence>
<dbReference type="STRING" id="326442.PSHAa1741"/>
<dbReference type="HOGENOM" id="CLU_3121674_0_0_6"/>
<evidence type="ECO:0000256" key="1">
    <source>
        <dbReference type="SAM" id="Phobius"/>
    </source>
</evidence>
<feature type="transmembrane region" description="Helical" evidence="1">
    <location>
        <begin position="28"/>
        <end position="47"/>
    </location>
</feature>
<keyword evidence="1" id="KW-0812">Transmembrane</keyword>